<reference evidence="1 2" key="1">
    <citation type="submission" date="2011-02" db="EMBL/GenBank/DDBJ databases">
        <authorList>
            <person name="Nelson K.E."/>
            <person name="Sutton G."/>
            <person name="Torralba M."/>
            <person name="Durkin S."/>
            <person name="Harkins D."/>
            <person name="Montgomery R."/>
            <person name="Ziemer C."/>
            <person name="Klaassens E."/>
            <person name="Ocuiv P."/>
            <person name="Morrison M."/>
        </authorList>
    </citation>
    <scope>NUCLEOTIDE SEQUENCE [LARGE SCALE GENOMIC DNA]</scope>
    <source>
        <strain evidence="1 2">8</strain>
    </source>
</reference>
<name>E9SHC0_RUMAL</name>
<dbReference type="OrthoDB" id="1820698at2"/>
<dbReference type="STRING" id="246199.CUS_7648"/>
<sequence>MSKCTECGGEVFVKALLSGEEGALIYKYYPENDTVEHYARYDLSCRECAGCSQKDRPVLIAREGGGDPKTLADTLAGEGIAFGRCPECGGRLIKDMAGMGSAGNLLKKFAAQGFPYSFALFDLCADCGRIYDVREKLMGV</sequence>
<dbReference type="Proteomes" id="UP000004259">
    <property type="component" value="Unassembled WGS sequence"/>
</dbReference>
<evidence type="ECO:0000313" key="2">
    <source>
        <dbReference type="Proteomes" id="UP000004259"/>
    </source>
</evidence>
<gene>
    <name evidence="1" type="ORF">CUS_7648</name>
</gene>
<protein>
    <submittedName>
        <fullName evidence="1">Uncharacterized protein</fullName>
    </submittedName>
</protein>
<accession>E9SHC0</accession>
<comment type="caution">
    <text evidence="1">The sequence shown here is derived from an EMBL/GenBank/DDBJ whole genome shotgun (WGS) entry which is preliminary data.</text>
</comment>
<dbReference type="EMBL" id="ADKM02000130">
    <property type="protein sequence ID" value="EGC01496.1"/>
    <property type="molecule type" value="Genomic_DNA"/>
</dbReference>
<keyword evidence="2" id="KW-1185">Reference proteome</keyword>
<organism evidence="1 2">
    <name type="scientific">Ruminococcus albus 8</name>
    <dbReference type="NCBI Taxonomy" id="246199"/>
    <lineage>
        <taxon>Bacteria</taxon>
        <taxon>Bacillati</taxon>
        <taxon>Bacillota</taxon>
        <taxon>Clostridia</taxon>
        <taxon>Eubacteriales</taxon>
        <taxon>Oscillospiraceae</taxon>
        <taxon>Ruminococcus</taxon>
    </lineage>
</organism>
<dbReference type="RefSeq" id="WP_002853109.1">
    <property type="nucleotide sequence ID" value="NZ_ADKM02000130.1"/>
</dbReference>
<dbReference type="AlphaFoldDB" id="E9SHC0"/>
<evidence type="ECO:0000313" key="1">
    <source>
        <dbReference type="EMBL" id="EGC01496.1"/>
    </source>
</evidence>
<proteinExistence type="predicted"/>